<dbReference type="InterPro" id="IPR009334">
    <property type="entry name" value="DUF993"/>
</dbReference>
<dbReference type="Proteomes" id="UP000281547">
    <property type="component" value="Unassembled WGS sequence"/>
</dbReference>
<reference evidence="1 2" key="1">
    <citation type="journal article" date="2016" name="Int. J. Syst. Evol. Microbiol.">
        <title>Arsenicitalea aurantiaca gen. nov., sp. nov., a new member of the family Hyphomicrobiaceae, isolated from high-arsenic sediment.</title>
        <authorList>
            <person name="Mu Y."/>
            <person name="Zhou L."/>
            <person name="Zeng X.C."/>
            <person name="Liu L."/>
            <person name="Pan Y."/>
            <person name="Chen X."/>
            <person name="Wang J."/>
            <person name="Li S."/>
            <person name="Li W.J."/>
            <person name="Wang Y."/>
        </authorList>
    </citation>
    <scope>NUCLEOTIDE SEQUENCE [LARGE SCALE GENOMIC DNA]</scope>
    <source>
        <strain evidence="1 2">42-50</strain>
    </source>
</reference>
<name>A0A433X7K6_9HYPH</name>
<proteinExistence type="predicted"/>
<dbReference type="AlphaFoldDB" id="A0A433X7K6"/>
<dbReference type="Pfam" id="PF06187">
    <property type="entry name" value="DUF993"/>
    <property type="match status" value="1"/>
</dbReference>
<organism evidence="1 2">
    <name type="scientific">Arsenicitalea aurantiaca</name>
    <dbReference type="NCBI Taxonomy" id="1783274"/>
    <lineage>
        <taxon>Bacteria</taxon>
        <taxon>Pseudomonadati</taxon>
        <taxon>Pseudomonadota</taxon>
        <taxon>Alphaproteobacteria</taxon>
        <taxon>Hyphomicrobiales</taxon>
        <taxon>Devosiaceae</taxon>
        <taxon>Arsenicitalea</taxon>
    </lineage>
</organism>
<dbReference type="EMBL" id="RZNJ01000004">
    <property type="protein sequence ID" value="RUT30056.1"/>
    <property type="molecule type" value="Genomic_DNA"/>
</dbReference>
<dbReference type="InterPro" id="IPR013785">
    <property type="entry name" value="Aldolase_TIM"/>
</dbReference>
<sequence>MPSIDLPNPDRTISPYTLTGTPIPLVKHKAADFPRIAYAAAHVVADPFAPNDPWVTPAIDWDKTLAFRHRLWDLGLGVAEAMDTAQRGMGLGWPEAQELIRRALAEARTRDDALIGCGAGTDHLAPGPDVTIETIIGAYEEQVGFVEGEGGRIILMASRALAASAKSPDDYVRVYDAILSQVKEPVIIHWLGEMFDPALEGYWGRPTHEAAMDVCLDVIAAHADKVDGIKVSLLSKEKEVAMRARLPEGVRMYTGDDFNYAELIAGDGTHHSDALLGIFDAIAPAASAALAALGRGSENEFYELLEPTVPLSRHIFAAPTRFYKTGIVFLAWLNGLQDHFTMVGGQQSARSLQHLSELFRLADRARVLSDPERATARMEAFLAVNGLGK</sequence>
<dbReference type="SUPFAM" id="SSF51569">
    <property type="entry name" value="Aldolase"/>
    <property type="match status" value="1"/>
</dbReference>
<evidence type="ECO:0000313" key="2">
    <source>
        <dbReference type="Proteomes" id="UP000281547"/>
    </source>
</evidence>
<keyword evidence="2" id="KW-1185">Reference proteome</keyword>
<gene>
    <name evidence="1" type="ORF">EMQ25_12045</name>
</gene>
<dbReference type="RefSeq" id="WP_127188836.1">
    <property type="nucleotide sequence ID" value="NZ_RZNJ01000004.1"/>
</dbReference>
<evidence type="ECO:0000313" key="1">
    <source>
        <dbReference type="EMBL" id="RUT30056.1"/>
    </source>
</evidence>
<protein>
    <submittedName>
        <fullName evidence="1">Dihydrodipicolinate synthase family protein</fullName>
    </submittedName>
</protein>
<accession>A0A433X7K6</accession>
<comment type="caution">
    <text evidence="1">The sequence shown here is derived from an EMBL/GenBank/DDBJ whole genome shotgun (WGS) entry which is preliminary data.</text>
</comment>
<dbReference type="Gene3D" id="3.20.20.70">
    <property type="entry name" value="Aldolase class I"/>
    <property type="match status" value="1"/>
</dbReference>
<dbReference type="OrthoDB" id="9805272at2"/>